<dbReference type="EMBL" id="FAVC01000001">
    <property type="protein sequence ID" value="CUU70194.1"/>
    <property type="molecule type" value="Genomic_DNA"/>
</dbReference>
<dbReference type="NCBIfam" id="NF033674">
    <property type="entry name" value="stress_OB_fold"/>
    <property type="match status" value="1"/>
</dbReference>
<dbReference type="EMBL" id="FAVB01000001">
    <property type="protein sequence ID" value="CUU70506.1"/>
    <property type="molecule type" value="Genomic_DNA"/>
</dbReference>
<dbReference type="AlphaFoldDB" id="A0A0S4RAV8"/>
<sequence length="127" mass="13633">MKKILVLSLVAASLAFGAGGYNGQSAITPGKSGGYVGSAAYQNISVKEALSARDDTMVSLKGKIVKQIKHDKYEFSDGTGSIIVEIDDDVWRGLFVGSEDLVEIKGEVDNDMLESNEIDVKYISKVK</sequence>
<evidence type="ECO:0000313" key="6">
    <source>
        <dbReference type="Proteomes" id="UP000052245"/>
    </source>
</evidence>
<dbReference type="Proteomes" id="UP000052237">
    <property type="component" value="Unassembled WGS sequence"/>
</dbReference>
<dbReference type="InterPro" id="IPR036700">
    <property type="entry name" value="BOBF_sf"/>
</dbReference>
<dbReference type="SUPFAM" id="SSF101756">
    <property type="entry name" value="Hypothetical protein YgiW"/>
    <property type="match status" value="1"/>
</dbReference>
<evidence type="ECO:0000256" key="2">
    <source>
        <dbReference type="SAM" id="SignalP"/>
    </source>
</evidence>
<comment type="caution">
    <text evidence="4">The sequence shown here is derived from an EMBL/GenBank/DDBJ whole genome shotgun (WGS) entry which is preliminary data.</text>
</comment>
<evidence type="ECO:0000313" key="5">
    <source>
        <dbReference type="Proteomes" id="UP000052237"/>
    </source>
</evidence>
<reference evidence="5 6" key="1">
    <citation type="submission" date="2015-11" db="EMBL/GenBank/DDBJ databases">
        <authorList>
            <consortium name="Pathogen Informatics"/>
        </authorList>
    </citation>
    <scope>NUCLEOTIDE SEQUENCE [LARGE SCALE GENOMIC DNA]</scope>
    <source>
        <strain evidence="4 5">006A-0059</strain>
        <strain evidence="3 6">007A-0283</strain>
    </source>
</reference>
<evidence type="ECO:0000256" key="1">
    <source>
        <dbReference type="ARBA" id="ARBA00022729"/>
    </source>
</evidence>
<proteinExistence type="predicted"/>
<accession>A0A9W5AMB6</accession>
<dbReference type="PANTHER" id="PTHR36571">
    <property type="entry name" value="PROTEIN YGIW"/>
    <property type="match status" value="1"/>
</dbReference>
<keyword evidence="5" id="KW-1185">Reference proteome</keyword>
<dbReference type="RefSeq" id="WP_059429917.1">
    <property type="nucleotide sequence ID" value="NZ_CP040464.1"/>
</dbReference>
<name>A0A0S4RAV8_CAMHY</name>
<dbReference type="Pfam" id="PF04076">
    <property type="entry name" value="BOF"/>
    <property type="match status" value="1"/>
</dbReference>
<gene>
    <name evidence="4" type="ORF">ERS686654_00254</name>
    <name evidence="3" type="ORF">ERS739223_00172</name>
</gene>
<dbReference type="Proteomes" id="UP000052245">
    <property type="component" value="Unassembled WGS sequence"/>
</dbReference>
<dbReference type="InterPro" id="IPR005220">
    <property type="entry name" value="CarO-like"/>
</dbReference>
<keyword evidence="1 2" id="KW-0732">Signal</keyword>
<evidence type="ECO:0000313" key="3">
    <source>
        <dbReference type="EMBL" id="CUU70194.1"/>
    </source>
</evidence>
<accession>A0A0S4RAV8</accession>
<dbReference type="PANTHER" id="PTHR36571:SF1">
    <property type="entry name" value="PROTEIN YGIW"/>
    <property type="match status" value="1"/>
</dbReference>
<organism evidence="4 5">
    <name type="scientific">Campylobacter hyointestinalis subsp. hyointestinalis</name>
    <dbReference type="NCBI Taxonomy" id="91352"/>
    <lineage>
        <taxon>Bacteria</taxon>
        <taxon>Pseudomonadati</taxon>
        <taxon>Campylobacterota</taxon>
        <taxon>Epsilonproteobacteria</taxon>
        <taxon>Campylobacterales</taxon>
        <taxon>Campylobacteraceae</taxon>
        <taxon>Campylobacter</taxon>
    </lineage>
</organism>
<dbReference type="Gene3D" id="2.40.50.200">
    <property type="entry name" value="Bacterial OB-fold"/>
    <property type="match status" value="1"/>
</dbReference>
<evidence type="ECO:0000313" key="4">
    <source>
        <dbReference type="EMBL" id="CUU70506.1"/>
    </source>
</evidence>
<feature type="signal peptide" evidence="2">
    <location>
        <begin position="1"/>
        <end position="17"/>
    </location>
</feature>
<protein>
    <submittedName>
        <fullName evidence="4">Protein YgiW</fullName>
    </submittedName>
</protein>
<feature type="chain" id="PRO_5014239471" evidence="2">
    <location>
        <begin position="18"/>
        <end position="127"/>
    </location>
</feature>